<evidence type="ECO:0000256" key="2">
    <source>
        <dbReference type="ARBA" id="ARBA00023006"/>
    </source>
</evidence>
<keyword evidence="5" id="KW-1133">Transmembrane helix</keyword>
<comment type="similarity">
    <text evidence="1 3">Belongs to the ATG13 family. Fungi subfamily.</text>
</comment>
<evidence type="ECO:0000256" key="4">
    <source>
        <dbReference type="SAM" id="MobiDB-lite"/>
    </source>
</evidence>
<dbReference type="InterPro" id="IPR018731">
    <property type="entry name" value="Atg13_N"/>
</dbReference>
<dbReference type="AlphaFoldDB" id="A0A8H7DCM2"/>
<dbReference type="GO" id="GO:0000423">
    <property type="term" value="P:mitophagy"/>
    <property type="evidence" value="ECO:0007669"/>
    <property type="project" value="TreeGrafter"/>
</dbReference>
<dbReference type="GO" id="GO:0000407">
    <property type="term" value="C:phagophore assembly site"/>
    <property type="evidence" value="ECO:0007669"/>
    <property type="project" value="TreeGrafter"/>
</dbReference>
<evidence type="ECO:0000313" key="8">
    <source>
        <dbReference type="Proteomes" id="UP000620124"/>
    </source>
</evidence>
<feature type="region of interest" description="Disordered" evidence="4">
    <location>
        <begin position="186"/>
        <end position="236"/>
    </location>
</feature>
<dbReference type="GO" id="GO:0034497">
    <property type="term" value="P:protein localization to phagophore assembly site"/>
    <property type="evidence" value="ECO:0007669"/>
    <property type="project" value="TreeGrafter"/>
</dbReference>
<protein>
    <recommendedName>
        <fullName evidence="3">Autophagy-related protein 13</fullName>
    </recommendedName>
</protein>
<dbReference type="OrthoDB" id="70161at2759"/>
<gene>
    <name evidence="7" type="ORF">MVEN_00277200</name>
</gene>
<dbReference type="PANTHER" id="PTHR13430:SF4">
    <property type="entry name" value="AUTOPHAGY-RELATED PROTEIN 13"/>
    <property type="match status" value="1"/>
</dbReference>
<evidence type="ECO:0000256" key="5">
    <source>
        <dbReference type="SAM" id="Phobius"/>
    </source>
</evidence>
<proteinExistence type="inferred from homology"/>
<dbReference type="Proteomes" id="UP000620124">
    <property type="component" value="Unassembled WGS sequence"/>
</dbReference>
<keyword evidence="5" id="KW-0472">Membrane</keyword>
<keyword evidence="8" id="KW-1185">Reference proteome</keyword>
<feature type="transmembrane region" description="Helical" evidence="5">
    <location>
        <begin position="271"/>
        <end position="289"/>
    </location>
</feature>
<dbReference type="InterPro" id="IPR040182">
    <property type="entry name" value="ATG13"/>
</dbReference>
<accession>A0A8H7DCM2</accession>
<evidence type="ECO:0000256" key="3">
    <source>
        <dbReference type="RuleBase" id="RU361214"/>
    </source>
</evidence>
<dbReference type="EMBL" id="JACAZI010000002">
    <property type="protein sequence ID" value="KAF7369475.1"/>
    <property type="molecule type" value="Genomic_DNA"/>
</dbReference>
<dbReference type="GO" id="GO:0005829">
    <property type="term" value="C:cytosol"/>
    <property type="evidence" value="ECO:0007669"/>
    <property type="project" value="TreeGrafter"/>
</dbReference>
<evidence type="ECO:0000259" key="6">
    <source>
        <dbReference type="Pfam" id="PF10033"/>
    </source>
</evidence>
<dbReference type="GO" id="GO:0034727">
    <property type="term" value="P:piecemeal microautophagy of the nucleus"/>
    <property type="evidence" value="ECO:0007669"/>
    <property type="project" value="TreeGrafter"/>
</dbReference>
<feature type="region of interest" description="Disordered" evidence="4">
    <location>
        <begin position="121"/>
        <end position="148"/>
    </location>
</feature>
<dbReference type="InterPro" id="IPR036570">
    <property type="entry name" value="HORMA_dom_sf"/>
</dbReference>
<sequence length="290" mass="30586">MAAGDSAKADRVAFHIYAKLFYVLYAARAPEQGPRTGKTDKWFNLETPLAPSTATPTTELDAFRNLSSAPPPHARALQVLLVVPPPGGGAALVQKPSGARFEPEPRHVLLEEWVLDFSSSSISSLNPTSTSEMTSSSSASDRSSSTDKKTDMLPLTIYKNAIPLFRALYALLRILSGGRVVRKLTGRRPGVGAEGGGASDEGGKRGLRVVARPRPEGEASQATAMGGTRMGKNGSGNGGNGGDTALIFGAPPLLTSTHTFPGIAHPKGELVLSWVLPVFVCFFCFVFYGS</sequence>
<dbReference type="GO" id="GO:1990316">
    <property type="term" value="C:Atg1/ULK1 kinase complex"/>
    <property type="evidence" value="ECO:0007669"/>
    <property type="project" value="InterPro"/>
</dbReference>
<dbReference type="Gene3D" id="3.30.900.10">
    <property type="entry name" value="HORMA domain"/>
    <property type="match status" value="1"/>
</dbReference>
<dbReference type="Pfam" id="PF10033">
    <property type="entry name" value="ATG13"/>
    <property type="match status" value="1"/>
</dbReference>
<reference evidence="7" key="1">
    <citation type="submission" date="2020-05" db="EMBL/GenBank/DDBJ databases">
        <title>Mycena genomes resolve the evolution of fungal bioluminescence.</title>
        <authorList>
            <person name="Tsai I.J."/>
        </authorList>
    </citation>
    <scope>NUCLEOTIDE SEQUENCE</scope>
    <source>
        <strain evidence="7">CCC161011</strain>
    </source>
</reference>
<feature type="compositionally biased region" description="Low complexity" evidence="4">
    <location>
        <begin position="121"/>
        <end position="143"/>
    </location>
</feature>
<name>A0A8H7DCM2_9AGAR</name>
<organism evidence="7 8">
    <name type="scientific">Mycena venus</name>
    <dbReference type="NCBI Taxonomy" id="2733690"/>
    <lineage>
        <taxon>Eukaryota</taxon>
        <taxon>Fungi</taxon>
        <taxon>Dikarya</taxon>
        <taxon>Basidiomycota</taxon>
        <taxon>Agaricomycotina</taxon>
        <taxon>Agaricomycetes</taxon>
        <taxon>Agaricomycetidae</taxon>
        <taxon>Agaricales</taxon>
        <taxon>Marasmiineae</taxon>
        <taxon>Mycenaceae</taxon>
        <taxon>Mycena</taxon>
    </lineage>
</organism>
<evidence type="ECO:0000256" key="1">
    <source>
        <dbReference type="ARBA" id="ARBA00005246"/>
    </source>
</evidence>
<keyword evidence="5" id="KW-0812">Transmembrane</keyword>
<evidence type="ECO:0000313" key="7">
    <source>
        <dbReference type="EMBL" id="KAF7369475.1"/>
    </source>
</evidence>
<keyword evidence="2 3" id="KW-0072">Autophagy</keyword>
<feature type="domain" description="Autophagy-related protein 13 N-terminal" evidence="6">
    <location>
        <begin position="15"/>
        <end position="186"/>
    </location>
</feature>
<comment type="caution">
    <text evidence="7">The sequence shown here is derived from an EMBL/GenBank/DDBJ whole genome shotgun (WGS) entry which is preliminary data.</text>
</comment>
<dbReference type="PANTHER" id="PTHR13430">
    <property type="match status" value="1"/>
</dbReference>